<reference evidence="2 3" key="1">
    <citation type="submission" date="2019-12" db="EMBL/GenBank/DDBJ databases">
        <authorList>
            <person name="Zhao J."/>
        </authorList>
    </citation>
    <scope>NUCLEOTIDE SEQUENCE [LARGE SCALE GENOMIC DNA]</scope>
    <source>
        <strain evidence="2 3">S-15</strain>
    </source>
</reference>
<gene>
    <name evidence="2" type="ORF">GQN54_05860</name>
</gene>
<dbReference type="Proteomes" id="UP000470771">
    <property type="component" value="Unassembled WGS sequence"/>
</dbReference>
<keyword evidence="3" id="KW-1185">Reference proteome</keyword>
<accession>A0A6N9NI99</accession>
<comment type="caution">
    <text evidence="2">The sequence shown here is derived from an EMBL/GenBank/DDBJ whole genome shotgun (WGS) entry which is preliminary data.</text>
</comment>
<organism evidence="2 3">
    <name type="scientific">Acidiluteibacter ferrifornacis</name>
    <dbReference type="NCBI Taxonomy" id="2692424"/>
    <lineage>
        <taxon>Bacteria</taxon>
        <taxon>Pseudomonadati</taxon>
        <taxon>Bacteroidota</taxon>
        <taxon>Flavobacteriia</taxon>
        <taxon>Flavobacteriales</taxon>
        <taxon>Cryomorphaceae</taxon>
        <taxon>Acidiluteibacter</taxon>
    </lineage>
</organism>
<dbReference type="AlphaFoldDB" id="A0A6N9NI99"/>
<evidence type="ECO:0000313" key="2">
    <source>
        <dbReference type="EMBL" id="NBG65633.1"/>
    </source>
</evidence>
<dbReference type="InterPro" id="IPR021314">
    <property type="entry name" value="DUF2911"/>
</dbReference>
<protein>
    <submittedName>
        <fullName evidence="2">DUF2911 domain-containing protein</fullName>
    </submittedName>
</protein>
<proteinExistence type="predicted"/>
<feature type="region of interest" description="Disordered" evidence="1">
    <location>
        <begin position="1"/>
        <end position="20"/>
    </location>
</feature>
<dbReference type="Pfam" id="PF11138">
    <property type="entry name" value="DUF2911"/>
    <property type="match status" value="1"/>
</dbReference>
<dbReference type="EMBL" id="WWNE01000005">
    <property type="protein sequence ID" value="NBG65633.1"/>
    <property type="molecule type" value="Genomic_DNA"/>
</dbReference>
<sequence length="162" mass="18518">MQKEQESTSKIKAETVTEKKSPLRKADATINGVAIEIEYSAPSARGREVMGELVPYGEIWRTGANNATTIMFSKKVFVEGKEVPAGTYSLFTIPNEDEWTIILNKDAKQWGAYKYDESKDQLRVNVRPQSTDIKREMLDFSFNEDNELVLHWENVMVPIKIK</sequence>
<evidence type="ECO:0000256" key="1">
    <source>
        <dbReference type="SAM" id="MobiDB-lite"/>
    </source>
</evidence>
<name>A0A6N9NI99_9FLAO</name>
<evidence type="ECO:0000313" key="3">
    <source>
        <dbReference type="Proteomes" id="UP000470771"/>
    </source>
</evidence>